<name>A0A0D0C2C5_9AGAR</name>
<dbReference type="Proteomes" id="UP000053593">
    <property type="component" value="Unassembled WGS sequence"/>
</dbReference>
<sequence length="81" mass="8476">MSLSPALTSSQAVVLTTAKLCAASSTTLAESLLSAVTLSNSDHGSTKFLILTAYLPRSLEIVIYFPSKAKMPAMTLAIVVM</sequence>
<reference evidence="1 2" key="1">
    <citation type="submission" date="2014-04" db="EMBL/GenBank/DDBJ databases">
        <title>Evolutionary Origins and Diversification of the Mycorrhizal Mutualists.</title>
        <authorList>
            <consortium name="DOE Joint Genome Institute"/>
            <consortium name="Mycorrhizal Genomics Consortium"/>
            <person name="Kohler A."/>
            <person name="Kuo A."/>
            <person name="Nagy L.G."/>
            <person name="Floudas D."/>
            <person name="Copeland A."/>
            <person name="Barry K.W."/>
            <person name="Cichocki N."/>
            <person name="Veneault-Fourrey C."/>
            <person name="LaButti K."/>
            <person name="Lindquist E.A."/>
            <person name="Lipzen A."/>
            <person name="Lundell T."/>
            <person name="Morin E."/>
            <person name="Murat C."/>
            <person name="Riley R."/>
            <person name="Ohm R."/>
            <person name="Sun H."/>
            <person name="Tunlid A."/>
            <person name="Henrissat B."/>
            <person name="Grigoriev I.V."/>
            <person name="Hibbett D.S."/>
            <person name="Martin F."/>
        </authorList>
    </citation>
    <scope>NUCLEOTIDE SEQUENCE [LARGE SCALE GENOMIC DNA]</scope>
    <source>
        <strain evidence="1 2">FD-317 M1</strain>
    </source>
</reference>
<dbReference type="HOGENOM" id="CLU_2574118_0_0_1"/>
<protein>
    <submittedName>
        <fullName evidence="1">Uncharacterized protein</fullName>
    </submittedName>
</protein>
<dbReference type="EMBL" id="KN834768">
    <property type="protein sequence ID" value="KIK62261.1"/>
    <property type="molecule type" value="Genomic_DNA"/>
</dbReference>
<keyword evidence="2" id="KW-1185">Reference proteome</keyword>
<dbReference type="AlphaFoldDB" id="A0A0D0C2C5"/>
<organism evidence="1 2">
    <name type="scientific">Collybiopsis luxurians FD-317 M1</name>
    <dbReference type="NCBI Taxonomy" id="944289"/>
    <lineage>
        <taxon>Eukaryota</taxon>
        <taxon>Fungi</taxon>
        <taxon>Dikarya</taxon>
        <taxon>Basidiomycota</taxon>
        <taxon>Agaricomycotina</taxon>
        <taxon>Agaricomycetes</taxon>
        <taxon>Agaricomycetidae</taxon>
        <taxon>Agaricales</taxon>
        <taxon>Marasmiineae</taxon>
        <taxon>Omphalotaceae</taxon>
        <taxon>Collybiopsis</taxon>
        <taxon>Collybiopsis luxurians</taxon>
    </lineage>
</organism>
<evidence type="ECO:0000313" key="2">
    <source>
        <dbReference type="Proteomes" id="UP000053593"/>
    </source>
</evidence>
<gene>
    <name evidence="1" type="ORF">GYMLUDRAFT_554448</name>
</gene>
<accession>A0A0D0C2C5</accession>
<proteinExistence type="predicted"/>
<evidence type="ECO:0000313" key="1">
    <source>
        <dbReference type="EMBL" id="KIK62261.1"/>
    </source>
</evidence>